<protein>
    <submittedName>
        <fullName evidence="2">Uncharacterized protein</fullName>
    </submittedName>
</protein>
<accession>A0A652LAH4</accession>
<sequence>MKTTVRVRPHGKADTHHKVRPTPVQRQLVRSGATVCWISKGTVLIPYGGHPGTYPARDGEDWSGEMASWAKDWKISHPCPADGATWWGLVPSPCPASAGVTPDFALLSRSS</sequence>
<evidence type="ECO:0000256" key="1">
    <source>
        <dbReference type="SAM" id="MobiDB-lite"/>
    </source>
</evidence>
<reference evidence="2" key="1">
    <citation type="submission" date="2018-10" db="EMBL/GenBank/DDBJ databases">
        <authorList>
            <person name="Hariharan J."/>
            <person name="Choudoir M.J."/>
            <person name="Diebold P."/>
            <person name="Panke-Buisse K."/>
            <person name="Campbell A.N."/>
            <person name="Buckley D.H."/>
        </authorList>
    </citation>
    <scope>NUCLEOTIDE SEQUENCE</scope>
    <source>
        <strain evidence="2">Gb1</strain>
    </source>
</reference>
<comment type="caution">
    <text evidence="2">The sequence shown here is derived from an EMBL/GenBank/DDBJ whole genome shotgun (WGS) entry which is preliminary data.</text>
</comment>
<name>A0A652LAH4_9ACTN</name>
<proteinExistence type="predicted"/>
<feature type="region of interest" description="Disordered" evidence="1">
    <location>
        <begin position="1"/>
        <end position="25"/>
    </location>
</feature>
<dbReference type="AlphaFoldDB" id="A0A652LAH4"/>
<feature type="compositionally biased region" description="Basic residues" evidence="1">
    <location>
        <begin position="1"/>
        <end position="10"/>
    </location>
</feature>
<evidence type="ECO:0000313" key="2">
    <source>
        <dbReference type="EMBL" id="TXS32787.1"/>
    </source>
</evidence>
<gene>
    <name evidence="2" type="ORF">EAO74_05435</name>
</gene>
<organism evidence="2">
    <name type="scientific">Streptomyces sp. gb1(2016)</name>
    <dbReference type="NCBI Taxonomy" id="1828321"/>
    <lineage>
        <taxon>Bacteria</taxon>
        <taxon>Bacillati</taxon>
        <taxon>Actinomycetota</taxon>
        <taxon>Actinomycetes</taxon>
        <taxon>Kitasatosporales</taxon>
        <taxon>Streptomycetaceae</taxon>
        <taxon>Streptomyces</taxon>
    </lineage>
</organism>
<dbReference type="EMBL" id="RDBM01000021">
    <property type="protein sequence ID" value="TXS32787.1"/>
    <property type="molecule type" value="Genomic_DNA"/>
</dbReference>
<dbReference type="RefSeq" id="WP_147982849.1">
    <property type="nucleotide sequence ID" value="NZ_RDBM01000021.1"/>
</dbReference>